<dbReference type="EMBL" id="CM023481">
    <property type="protein sequence ID" value="KAH6948782.1"/>
    <property type="molecule type" value="Genomic_DNA"/>
</dbReference>
<accession>A0ACB7TMH7</accession>
<organism evidence="1 2">
    <name type="scientific">Hyalomma asiaticum</name>
    <name type="common">Tick</name>
    <dbReference type="NCBI Taxonomy" id="266040"/>
    <lineage>
        <taxon>Eukaryota</taxon>
        <taxon>Metazoa</taxon>
        <taxon>Ecdysozoa</taxon>
        <taxon>Arthropoda</taxon>
        <taxon>Chelicerata</taxon>
        <taxon>Arachnida</taxon>
        <taxon>Acari</taxon>
        <taxon>Parasitiformes</taxon>
        <taxon>Ixodida</taxon>
        <taxon>Ixodoidea</taxon>
        <taxon>Ixodidae</taxon>
        <taxon>Hyalomminae</taxon>
        <taxon>Hyalomma</taxon>
    </lineage>
</organism>
<dbReference type="Proteomes" id="UP000821845">
    <property type="component" value="Chromosome 1"/>
</dbReference>
<name>A0ACB7TMH7_HYAAI</name>
<keyword evidence="2" id="KW-1185">Reference proteome</keyword>
<evidence type="ECO:0000313" key="1">
    <source>
        <dbReference type="EMBL" id="KAH6948782.1"/>
    </source>
</evidence>
<reference evidence="1" key="1">
    <citation type="submission" date="2020-05" db="EMBL/GenBank/DDBJ databases">
        <title>Large-scale comparative analyses of tick genomes elucidate their genetic diversity and vector capacities.</title>
        <authorList>
            <person name="Jia N."/>
            <person name="Wang J."/>
            <person name="Shi W."/>
            <person name="Du L."/>
            <person name="Sun Y."/>
            <person name="Zhan W."/>
            <person name="Jiang J."/>
            <person name="Wang Q."/>
            <person name="Zhang B."/>
            <person name="Ji P."/>
            <person name="Sakyi L.B."/>
            <person name="Cui X."/>
            <person name="Yuan T."/>
            <person name="Jiang B."/>
            <person name="Yang W."/>
            <person name="Lam T.T.-Y."/>
            <person name="Chang Q."/>
            <person name="Ding S."/>
            <person name="Wang X."/>
            <person name="Zhu J."/>
            <person name="Ruan X."/>
            <person name="Zhao L."/>
            <person name="Wei J."/>
            <person name="Que T."/>
            <person name="Du C."/>
            <person name="Cheng J."/>
            <person name="Dai P."/>
            <person name="Han X."/>
            <person name="Huang E."/>
            <person name="Gao Y."/>
            <person name="Liu J."/>
            <person name="Shao H."/>
            <person name="Ye R."/>
            <person name="Li L."/>
            <person name="Wei W."/>
            <person name="Wang X."/>
            <person name="Wang C."/>
            <person name="Yang T."/>
            <person name="Huo Q."/>
            <person name="Li W."/>
            <person name="Guo W."/>
            <person name="Chen H."/>
            <person name="Zhou L."/>
            <person name="Ni X."/>
            <person name="Tian J."/>
            <person name="Zhou Y."/>
            <person name="Sheng Y."/>
            <person name="Liu T."/>
            <person name="Pan Y."/>
            <person name="Xia L."/>
            <person name="Li J."/>
            <person name="Zhao F."/>
            <person name="Cao W."/>
        </authorList>
    </citation>
    <scope>NUCLEOTIDE SEQUENCE</scope>
    <source>
        <strain evidence="1">Hyas-2018</strain>
    </source>
</reference>
<proteinExistence type="predicted"/>
<comment type="caution">
    <text evidence="1">The sequence shown here is derived from an EMBL/GenBank/DDBJ whole genome shotgun (WGS) entry which is preliminary data.</text>
</comment>
<gene>
    <name evidence="1" type="ORF">HPB50_026297</name>
</gene>
<protein>
    <submittedName>
        <fullName evidence="1">Uncharacterized protein</fullName>
    </submittedName>
</protein>
<sequence>MFSQPEVLFFVVVIVGGGGDQNERGSVKGIPLAPELVRAAQQVTAEQTSRMARSPLGSNGAADCFPPNGNLYAKRRNTAMLIHRCSPTACVPRFDQRRVESVVDSADVFLALSSTHRLPLAKGVIAAWLSRRGLGP</sequence>
<evidence type="ECO:0000313" key="2">
    <source>
        <dbReference type="Proteomes" id="UP000821845"/>
    </source>
</evidence>